<reference evidence="2" key="1">
    <citation type="submission" date="2017-11" db="EMBL/GenBank/DDBJ databases">
        <title>Phenotypic and genomic properties of facultatively anaerobic sulfur-reducing natronoarchaea from hypersaline soda lakes.</title>
        <authorList>
            <person name="Sorokin D.Y."/>
            <person name="Kublanov I.V."/>
            <person name="Roman P."/>
            <person name="Sinninghe Damste J.S."/>
            <person name="Golyshin P.N."/>
            <person name="Rojo D."/>
            <person name="Ciordia S."/>
            <person name="Mena M.D.C."/>
            <person name="Ferrer M."/>
            <person name="Messina E."/>
            <person name="Smedile F."/>
            <person name="La Spada G."/>
            <person name="La Cono V."/>
            <person name="Yakimov M.M."/>
        </authorList>
    </citation>
    <scope>NUCLEOTIDE SEQUENCE [LARGE SCALE GENOMIC DNA]</scope>
    <source>
        <strain evidence="2">AArc-Sl</strain>
    </source>
</reference>
<gene>
    <name evidence="1" type="ORF">AArcSl_2298</name>
</gene>
<name>A0A343TLE9_9EURY</name>
<dbReference type="EMBL" id="CP025066">
    <property type="protein sequence ID" value="AUX09921.1"/>
    <property type="molecule type" value="Genomic_DNA"/>
</dbReference>
<dbReference type="Proteomes" id="UP000263012">
    <property type="component" value="Chromosome"/>
</dbReference>
<dbReference type="Pfam" id="PF19663">
    <property type="entry name" value="DUF6166"/>
    <property type="match status" value="1"/>
</dbReference>
<protein>
    <submittedName>
        <fullName evidence="1">Uncharacterized protein</fullName>
    </submittedName>
</protein>
<dbReference type="KEGG" id="hdf:AArcSl_2298"/>
<evidence type="ECO:0000313" key="2">
    <source>
        <dbReference type="Proteomes" id="UP000263012"/>
    </source>
</evidence>
<dbReference type="AlphaFoldDB" id="A0A343TLE9"/>
<keyword evidence="2" id="KW-1185">Reference proteome</keyword>
<evidence type="ECO:0000313" key="1">
    <source>
        <dbReference type="EMBL" id="AUX09921.1"/>
    </source>
</evidence>
<organism evidence="1 2">
    <name type="scientific">Halalkaliarchaeum desulfuricum</name>
    <dbReference type="NCBI Taxonomy" id="2055893"/>
    <lineage>
        <taxon>Archaea</taxon>
        <taxon>Methanobacteriati</taxon>
        <taxon>Methanobacteriota</taxon>
        <taxon>Stenosarchaea group</taxon>
        <taxon>Halobacteria</taxon>
        <taxon>Halobacteriales</taxon>
        <taxon>Haloferacaceae</taxon>
        <taxon>Halalkaliarchaeum</taxon>
    </lineage>
</organism>
<proteinExistence type="predicted"/>
<dbReference type="InterPro" id="IPR046164">
    <property type="entry name" value="DUF6166"/>
</dbReference>
<sequence>MGEEVEVTVDGEPLDKRYDLLSANPTGFEFGYGGSGPAQLAIAILAHAYDDEFACEWYQRFKREVVAQLPEGGWVLTKDDLDAWREGMASDA</sequence>
<accession>A0A343TLE9</accession>